<protein>
    <submittedName>
        <fullName evidence="1">Tuber storage protein</fullName>
    </submittedName>
</protein>
<organism evidence="1">
    <name type="scientific">Colocasia esculenta var. antiquorum</name>
    <dbReference type="NCBI Taxonomy" id="1419728"/>
    <lineage>
        <taxon>Eukaryota</taxon>
        <taxon>Viridiplantae</taxon>
        <taxon>Streptophyta</taxon>
        <taxon>Embryophyta</taxon>
        <taxon>Tracheophyta</taxon>
        <taxon>Spermatophyta</taxon>
        <taxon>Magnoliopsida</taxon>
        <taxon>Liliopsida</taxon>
        <taxon>Araceae</taxon>
        <taxon>Aroideae</taxon>
        <taxon>Colocasieae</taxon>
        <taxon>Colocasia</taxon>
    </lineage>
</organism>
<name>A0A024F971_COLES</name>
<dbReference type="AlphaFoldDB" id="A0A024F971"/>
<proteinExistence type="predicted"/>
<accession>A0A024F971</accession>
<reference evidence="1" key="1">
    <citation type="submission" date="2014-04" db="EMBL/GenBank/DDBJ databases">
        <title>Characterization of tuber storage protein in taro cultivar.</title>
        <authorList>
            <person name="Mandal R."/>
            <person name="Tarafdar J."/>
            <person name="Roy P."/>
            <person name="Sarkar D."/>
            <person name="Mandal N."/>
        </authorList>
    </citation>
    <scope>NUCLEOTIDE SEQUENCE</scope>
</reference>
<dbReference type="EMBL" id="AB922183">
    <property type="protein sequence ID" value="BAO71706.1"/>
    <property type="molecule type" value="Genomic_DNA"/>
</dbReference>
<gene>
    <name evidence="1" type="primary">CTSP</name>
</gene>
<sequence>MFDRVWRERNKGEKKIRKGAYRGRTSVGNGVVENLPFQWARTPWNRFVGSFVKTRSLRDKKSPAKTILNELLLLWTSLDGWRGLTRTNVLLSDTLRRYKNPVRFWCLTCGAEPSCSFFDLTCLLRILSLRSGVVLLNCFNCSLCRSFLDPIACVTQVFSESLTGEKVGHEKIHGVVFQNPLNISGNLKTETIKTLIKRVVIHCNPLQLDLEEGLPSFPTHQCAIVNENDPSNLPHTSSA</sequence>
<evidence type="ECO:0000313" key="1">
    <source>
        <dbReference type="EMBL" id="BAO71706.1"/>
    </source>
</evidence>